<gene>
    <name evidence="1" type="ORF">RFM27_26525</name>
</gene>
<dbReference type="InterPro" id="IPR036388">
    <property type="entry name" value="WH-like_DNA-bd_sf"/>
</dbReference>
<organism evidence="1 2">
    <name type="scientific">Mesorhizobium dulcispinae</name>
    <dbReference type="NCBI Taxonomy" id="3072316"/>
    <lineage>
        <taxon>Bacteria</taxon>
        <taxon>Pseudomonadati</taxon>
        <taxon>Pseudomonadota</taxon>
        <taxon>Alphaproteobacteria</taxon>
        <taxon>Hyphomicrobiales</taxon>
        <taxon>Phyllobacteriaceae</taxon>
        <taxon>Mesorhizobium</taxon>
    </lineage>
</organism>
<dbReference type="SUPFAM" id="SSF46785">
    <property type="entry name" value="Winged helix' DNA-binding domain"/>
    <property type="match status" value="1"/>
</dbReference>
<dbReference type="InterPro" id="IPR036390">
    <property type="entry name" value="WH_DNA-bd_sf"/>
</dbReference>
<comment type="caution">
    <text evidence="1">The sequence shown here is derived from an EMBL/GenBank/DDBJ whole genome shotgun (WGS) entry which is preliminary data.</text>
</comment>
<sequence length="152" mass="16728">MTLHVSPTALLPERRRNSVIAAAAAKRDSAEFNHKAIKALAAKGIGRAAIAKLLGLSEATVRRIQYTPCPAYDAEMRELREREDHREPSTRFLSGADIAWEDAMRGSRGDMRAAVQDFLEDLSSGRLTQSDVAQLLGISQQAVSRHVKSMSR</sequence>
<dbReference type="Proteomes" id="UP001271780">
    <property type="component" value="Unassembled WGS sequence"/>
</dbReference>
<accession>A0ABU4XLN7</accession>
<name>A0ABU4XLN7_9HYPH</name>
<reference evidence="1 2" key="1">
    <citation type="submission" date="2023-08" db="EMBL/GenBank/DDBJ databases">
        <title>Implementing the SeqCode for naming new Mesorhizobium species isolated from Vachellia karroo root nodules.</title>
        <authorList>
            <person name="Van Lill M."/>
        </authorList>
    </citation>
    <scope>NUCLEOTIDE SEQUENCE [LARGE SCALE GENOMIC DNA]</scope>
    <source>
        <strain evidence="1 2">VK23A</strain>
    </source>
</reference>
<dbReference type="Pfam" id="PF13412">
    <property type="entry name" value="HTH_24"/>
    <property type="match status" value="1"/>
</dbReference>
<keyword evidence="2" id="KW-1185">Reference proteome</keyword>
<dbReference type="RefSeq" id="WP_320318395.1">
    <property type="nucleotide sequence ID" value="NZ_JAVIIX010000020.1"/>
</dbReference>
<proteinExistence type="predicted"/>
<dbReference type="Gene3D" id="1.10.10.10">
    <property type="entry name" value="Winged helix-like DNA-binding domain superfamily/Winged helix DNA-binding domain"/>
    <property type="match status" value="1"/>
</dbReference>
<evidence type="ECO:0000313" key="1">
    <source>
        <dbReference type="EMBL" id="MDX8475645.1"/>
    </source>
</evidence>
<dbReference type="EMBL" id="JAVIIZ010000021">
    <property type="protein sequence ID" value="MDX8475645.1"/>
    <property type="molecule type" value="Genomic_DNA"/>
</dbReference>
<evidence type="ECO:0000313" key="2">
    <source>
        <dbReference type="Proteomes" id="UP001271780"/>
    </source>
</evidence>
<protein>
    <submittedName>
        <fullName evidence="1">Winged helix-turn-helix transcriptional regulator</fullName>
    </submittedName>
</protein>